<dbReference type="RefSeq" id="XP_047765430.1">
    <property type="nucleotide sequence ID" value="XM_047910453.1"/>
</dbReference>
<dbReference type="OMA" id="YWIQMAL"/>
<dbReference type="AlphaFoldDB" id="A0A9Q8PEP0"/>
<dbReference type="Gene3D" id="1.20.1250.20">
    <property type="entry name" value="MFS general substrate transporter like domains"/>
    <property type="match status" value="1"/>
</dbReference>
<dbReference type="InterPro" id="IPR036259">
    <property type="entry name" value="MFS_trans_sf"/>
</dbReference>
<keyword evidence="5 6" id="KW-0472">Membrane</keyword>
<proteinExistence type="predicted"/>
<feature type="transmembrane region" description="Helical" evidence="6">
    <location>
        <begin position="356"/>
        <end position="379"/>
    </location>
</feature>
<evidence type="ECO:0000256" key="1">
    <source>
        <dbReference type="ARBA" id="ARBA00004141"/>
    </source>
</evidence>
<dbReference type="Proteomes" id="UP000756132">
    <property type="component" value="Chromosome 8"/>
</dbReference>
<keyword evidence="4 6" id="KW-1133">Transmembrane helix</keyword>
<feature type="transmembrane region" description="Helical" evidence="6">
    <location>
        <begin position="176"/>
        <end position="200"/>
    </location>
</feature>
<feature type="transmembrane region" description="Helical" evidence="6">
    <location>
        <begin position="541"/>
        <end position="560"/>
    </location>
</feature>
<dbReference type="PROSITE" id="PS50850">
    <property type="entry name" value="MFS"/>
    <property type="match status" value="1"/>
</dbReference>
<feature type="domain" description="Major facilitator superfamily (MFS) profile" evidence="7">
    <location>
        <begin position="51"/>
        <end position="565"/>
    </location>
</feature>
<feature type="transmembrane region" description="Helical" evidence="6">
    <location>
        <begin position="52"/>
        <end position="79"/>
    </location>
</feature>
<evidence type="ECO:0000313" key="9">
    <source>
        <dbReference type="Proteomes" id="UP000756132"/>
    </source>
</evidence>
<feature type="transmembrane region" description="Helical" evidence="6">
    <location>
        <begin position="386"/>
        <end position="407"/>
    </location>
</feature>
<dbReference type="PANTHER" id="PTHR23501">
    <property type="entry name" value="MAJOR FACILITATOR SUPERFAMILY"/>
    <property type="match status" value="1"/>
</dbReference>
<comment type="subcellular location">
    <subcellularLocation>
        <location evidence="1">Membrane</location>
        <topology evidence="1">Multi-pass membrane protein</topology>
    </subcellularLocation>
</comment>
<dbReference type="PANTHER" id="PTHR23501:SF195">
    <property type="entry name" value="PEP5"/>
    <property type="match status" value="1"/>
</dbReference>
<dbReference type="Pfam" id="PF06609">
    <property type="entry name" value="TRI12"/>
    <property type="match status" value="1"/>
</dbReference>
<dbReference type="GeneID" id="71991183"/>
<evidence type="ECO:0000256" key="4">
    <source>
        <dbReference type="ARBA" id="ARBA00022989"/>
    </source>
</evidence>
<dbReference type="GO" id="GO:0005886">
    <property type="term" value="C:plasma membrane"/>
    <property type="evidence" value="ECO:0007669"/>
    <property type="project" value="TreeGrafter"/>
</dbReference>
<dbReference type="InterPro" id="IPR020846">
    <property type="entry name" value="MFS_dom"/>
</dbReference>
<keyword evidence="3 6" id="KW-0812">Transmembrane</keyword>
<feature type="transmembrane region" description="Helical" evidence="6">
    <location>
        <begin position="144"/>
        <end position="164"/>
    </location>
</feature>
<dbReference type="EMBL" id="CP090170">
    <property type="protein sequence ID" value="UJO21064.1"/>
    <property type="molecule type" value="Genomic_DNA"/>
</dbReference>
<evidence type="ECO:0000313" key="8">
    <source>
        <dbReference type="EMBL" id="UJO21064.1"/>
    </source>
</evidence>
<dbReference type="KEGG" id="ffu:CLAFUR5_11305"/>
<feature type="transmembrane region" description="Helical" evidence="6">
    <location>
        <begin position="413"/>
        <end position="437"/>
    </location>
</feature>
<keyword evidence="9" id="KW-1185">Reference proteome</keyword>
<evidence type="ECO:0000256" key="5">
    <source>
        <dbReference type="ARBA" id="ARBA00023136"/>
    </source>
</evidence>
<dbReference type="OrthoDB" id="3637582at2759"/>
<name>A0A9Q8PEP0_PASFU</name>
<feature type="transmembrane region" description="Helical" evidence="6">
    <location>
        <begin position="284"/>
        <end position="301"/>
    </location>
</feature>
<evidence type="ECO:0000256" key="2">
    <source>
        <dbReference type="ARBA" id="ARBA00022448"/>
    </source>
</evidence>
<dbReference type="GO" id="GO:0022857">
    <property type="term" value="F:transmembrane transporter activity"/>
    <property type="evidence" value="ECO:0007669"/>
    <property type="project" value="InterPro"/>
</dbReference>
<feature type="transmembrane region" description="Helical" evidence="6">
    <location>
        <begin position="212"/>
        <end position="230"/>
    </location>
</feature>
<dbReference type="InterPro" id="IPR053791">
    <property type="entry name" value="MFS_Tri12-like"/>
</dbReference>
<feature type="transmembrane region" description="Helical" evidence="6">
    <location>
        <begin position="251"/>
        <end position="272"/>
    </location>
</feature>
<dbReference type="CDD" id="cd06179">
    <property type="entry name" value="MFS_TRI12_like"/>
    <property type="match status" value="1"/>
</dbReference>
<keyword evidence="2" id="KW-0813">Transport</keyword>
<organism evidence="8 9">
    <name type="scientific">Passalora fulva</name>
    <name type="common">Tomato leaf mold</name>
    <name type="synonym">Cladosporium fulvum</name>
    <dbReference type="NCBI Taxonomy" id="5499"/>
    <lineage>
        <taxon>Eukaryota</taxon>
        <taxon>Fungi</taxon>
        <taxon>Dikarya</taxon>
        <taxon>Ascomycota</taxon>
        <taxon>Pezizomycotina</taxon>
        <taxon>Dothideomycetes</taxon>
        <taxon>Dothideomycetidae</taxon>
        <taxon>Mycosphaerellales</taxon>
        <taxon>Mycosphaerellaceae</taxon>
        <taxon>Fulvia</taxon>
    </lineage>
</organism>
<gene>
    <name evidence="8" type="ORF">CLAFUR5_11305</name>
</gene>
<dbReference type="InterPro" id="IPR010573">
    <property type="entry name" value="MFS_Str1/Tri12-like"/>
</dbReference>
<accession>A0A9Q8PEP0</accession>
<feature type="transmembrane region" description="Helical" evidence="6">
    <location>
        <begin position="119"/>
        <end position="138"/>
    </location>
</feature>
<protein>
    <submittedName>
        <fullName evidence="8">Trichothecene efflux pump TRI12</fullName>
    </submittedName>
</protein>
<evidence type="ECO:0000256" key="3">
    <source>
        <dbReference type="ARBA" id="ARBA00022692"/>
    </source>
</evidence>
<sequence>MSKSTNDATFKEADVDQSWTGRLEFSDSDTATGGNLIYSNADDEPEFHARTVIAIAAMLLLNFVQVFALQGPATILSYIGRDLNATAQQAWIPNALSLVQAVLGPVVSIASDALQARKTILIVACVISVIGSGIAPGSQTIGRLIAAQTLIGFGFATVPLAYSIPSEILPRKWRPACQGAVNASASLGTIAGVLSAGGMVKRSATSGWRQWYWIQFALWAITVLGIIVGYRPPKRHTIHEFATMRQKLNALDLPGLFLLVTGLTLFLVGLNLGGGIYPWSEGRTLGTLIASIVTLGLFGVYEWKATQHGVLNHELFRDGKAFAICLLLILVEGIMLFAFVIFYAQMTGQLFDTDAFLLSARVVPFWVANLFSTTTYGYFSSRFRTIRIPLLVGFVLFTTSLIGLATVQPGNSTSAIVFAALGGLGFGAPLILIIAAVHLSIPHHLIATATAVTTSTRAIAATVFTASYTAAVSNRAQRYIPEYVSAAVLQAGLPPRCVPDFIAGLTAGGQLELPALCGLTPRITAAGVAALKKANADSIRVVWIIAVPFGVVACVALYCLGDLSNAMDYRVEAPVEKLQAKQRRLKR</sequence>
<reference evidence="8" key="2">
    <citation type="journal article" date="2022" name="Microb. Genom.">
        <title>A chromosome-scale genome assembly of the tomato pathogen Cladosporium fulvum reveals a compartmentalized genome architecture and the presence of a dispensable chromosome.</title>
        <authorList>
            <person name="Zaccaron A.Z."/>
            <person name="Chen L.H."/>
            <person name="Samaras A."/>
            <person name="Stergiopoulos I."/>
        </authorList>
    </citation>
    <scope>NUCLEOTIDE SEQUENCE</scope>
    <source>
        <strain evidence="8">Race5_Kim</strain>
    </source>
</reference>
<reference evidence="8" key="1">
    <citation type="submission" date="2021-12" db="EMBL/GenBank/DDBJ databases">
        <authorList>
            <person name="Zaccaron A."/>
            <person name="Stergiopoulos I."/>
        </authorList>
    </citation>
    <scope>NUCLEOTIDE SEQUENCE</scope>
    <source>
        <strain evidence="8">Race5_Kim</strain>
    </source>
</reference>
<evidence type="ECO:0000256" key="6">
    <source>
        <dbReference type="SAM" id="Phobius"/>
    </source>
</evidence>
<dbReference type="SUPFAM" id="SSF103473">
    <property type="entry name" value="MFS general substrate transporter"/>
    <property type="match status" value="1"/>
</dbReference>
<feature type="transmembrane region" description="Helical" evidence="6">
    <location>
        <begin position="91"/>
        <end position="110"/>
    </location>
</feature>
<evidence type="ECO:0000259" key="7">
    <source>
        <dbReference type="PROSITE" id="PS50850"/>
    </source>
</evidence>
<feature type="transmembrane region" description="Helical" evidence="6">
    <location>
        <begin position="321"/>
        <end position="344"/>
    </location>
</feature>